<organism evidence="6 7">
    <name type="scientific">Helicobacter apodemus</name>
    <dbReference type="NCBI Taxonomy" id="135569"/>
    <lineage>
        <taxon>Bacteria</taxon>
        <taxon>Pseudomonadati</taxon>
        <taxon>Campylobacterota</taxon>
        <taxon>Epsilonproteobacteria</taxon>
        <taxon>Campylobacterales</taxon>
        <taxon>Helicobacteraceae</taxon>
        <taxon>Helicobacter</taxon>
    </lineage>
</organism>
<feature type="transmembrane region" description="Helical" evidence="5">
    <location>
        <begin position="31"/>
        <end position="47"/>
    </location>
</feature>
<comment type="caution">
    <text evidence="6">The sequence shown here is derived from an EMBL/GenBank/DDBJ whole genome shotgun (WGS) entry which is preliminary data.</text>
</comment>
<accession>A0A4U8UEC2</accession>
<dbReference type="GO" id="GO:0009403">
    <property type="term" value="P:toxin biosynthetic process"/>
    <property type="evidence" value="ECO:0007669"/>
    <property type="project" value="InterPro"/>
</dbReference>
<dbReference type="PANTHER" id="PTHR36926">
    <property type="entry name" value="COLICIN V PRODUCTION PROTEIN"/>
    <property type="match status" value="1"/>
</dbReference>
<evidence type="ECO:0000256" key="5">
    <source>
        <dbReference type="SAM" id="Phobius"/>
    </source>
</evidence>
<evidence type="ECO:0000256" key="2">
    <source>
        <dbReference type="ARBA" id="ARBA00022692"/>
    </source>
</evidence>
<dbReference type="InterPro" id="IPR052719">
    <property type="entry name" value="CvpA-like"/>
</dbReference>
<dbReference type="InterPro" id="IPR003825">
    <property type="entry name" value="Colicin-V_CvpA"/>
</dbReference>
<proteinExistence type="predicted"/>
<evidence type="ECO:0000256" key="4">
    <source>
        <dbReference type="ARBA" id="ARBA00023136"/>
    </source>
</evidence>
<feature type="transmembrane region" description="Helical" evidence="5">
    <location>
        <begin position="67"/>
        <end position="86"/>
    </location>
</feature>
<evidence type="ECO:0000313" key="7">
    <source>
        <dbReference type="Proteomes" id="UP000029920"/>
    </source>
</evidence>
<name>A0A4U8UEC2_9HELI</name>
<keyword evidence="2 5" id="KW-0812">Transmembrane</keyword>
<dbReference type="EMBL" id="JRPC02000014">
    <property type="protein sequence ID" value="TLE15665.1"/>
    <property type="molecule type" value="Genomic_DNA"/>
</dbReference>
<evidence type="ECO:0000256" key="1">
    <source>
        <dbReference type="ARBA" id="ARBA00004141"/>
    </source>
</evidence>
<evidence type="ECO:0000256" key="3">
    <source>
        <dbReference type="ARBA" id="ARBA00022989"/>
    </source>
</evidence>
<gene>
    <name evidence="6" type="ORF">LS72_006170</name>
</gene>
<keyword evidence="4 5" id="KW-0472">Membrane</keyword>
<comment type="subcellular location">
    <subcellularLocation>
        <location evidence="1">Membrane</location>
        <topology evidence="1">Multi-pass membrane protein</topology>
    </subcellularLocation>
</comment>
<protein>
    <submittedName>
        <fullName evidence="6">CvpA family protein</fullName>
    </submittedName>
</protein>
<feature type="transmembrane region" description="Helical" evidence="5">
    <location>
        <begin position="6"/>
        <end position="24"/>
    </location>
</feature>
<sequence>MADFSYFDLIIGALVILLAIRGIINGFIREISGLLGIVVGVYVGSLYSKEVGQWISSNVYTFENPSAISLIGFLVLLVLIWVGVLILSKILQKLVKNTHFGVLNRILGFCFGGLKIFIVLAIIFYALSSITLVKVFMDQYTHNSFLYPAMMSTGSVIIKLHDLQEETENLDSSTTTNGLNE</sequence>
<dbReference type="Proteomes" id="UP000029920">
    <property type="component" value="Unassembled WGS sequence"/>
</dbReference>
<dbReference type="PANTHER" id="PTHR36926:SF1">
    <property type="entry name" value="COLICIN V PRODUCTION PROTEIN"/>
    <property type="match status" value="1"/>
</dbReference>
<dbReference type="RefSeq" id="WP_034553557.1">
    <property type="nucleotide sequence ID" value="NZ_JRPC02000014.1"/>
</dbReference>
<dbReference type="GO" id="GO:0016020">
    <property type="term" value="C:membrane"/>
    <property type="evidence" value="ECO:0007669"/>
    <property type="project" value="UniProtKB-SubCell"/>
</dbReference>
<dbReference type="AlphaFoldDB" id="A0A4U8UEC2"/>
<keyword evidence="7" id="KW-1185">Reference proteome</keyword>
<reference evidence="6 7" key="1">
    <citation type="journal article" date="2014" name="Genome Announc.">
        <title>Draft genome sequences of eight enterohepatic helicobacter species isolated from both laboratory and wild rodents.</title>
        <authorList>
            <person name="Sheh A."/>
            <person name="Shen Z."/>
            <person name="Fox J.G."/>
        </authorList>
    </citation>
    <scope>NUCLEOTIDE SEQUENCE [LARGE SCALE GENOMIC DNA]</scope>
    <source>
        <strain evidence="6 7">MIT-03-7007</strain>
    </source>
</reference>
<feature type="transmembrane region" description="Helical" evidence="5">
    <location>
        <begin position="106"/>
        <end position="127"/>
    </location>
</feature>
<evidence type="ECO:0000313" key="6">
    <source>
        <dbReference type="EMBL" id="TLE15665.1"/>
    </source>
</evidence>
<keyword evidence="3 5" id="KW-1133">Transmembrane helix</keyword>
<dbReference type="Pfam" id="PF02674">
    <property type="entry name" value="Colicin_V"/>
    <property type="match status" value="1"/>
</dbReference>